<keyword evidence="4 6" id="KW-0808">Transferase</keyword>
<evidence type="ECO:0000256" key="4">
    <source>
        <dbReference type="ARBA" id="ARBA00022679"/>
    </source>
</evidence>
<dbReference type="InterPro" id="IPR001173">
    <property type="entry name" value="Glyco_trans_2-like"/>
</dbReference>
<reference evidence="6" key="1">
    <citation type="submission" date="2019-07" db="EMBL/GenBank/DDBJ databases">
        <title>Genomic Encyclopedia of Type Strains, Phase IV (KMG-IV): sequencing the most valuable type-strain genomes for metagenomic binning, comparative biology and taxonomic classification.</title>
        <authorList>
            <person name="Goeker M."/>
        </authorList>
    </citation>
    <scope>NUCLEOTIDE SEQUENCE</scope>
    <source>
        <strain evidence="6">DSM 44596</strain>
    </source>
</reference>
<organism evidence="6">
    <name type="scientific">Nocardia globerula</name>
    <dbReference type="NCBI Taxonomy" id="1818"/>
    <lineage>
        <taxon>Bacteria</taxon>
        <taxon>Bacillati</taxon>
        <taxon>Actinomycetota</taxon>
        <taxon>Actinomycetes</taxon>
        <taxon>Mycobacteriales</taxon>
        <taxon>Nocardiaceae</taxon>
        <taxon>Nocardia</taxon>
    </lineage>
</organism>
<comment type="similarity">
    <text evidence="2">Belongs to the glycosyltransferase 2 family.</text>
</comment>
<keyword evidence="3" id="KW-0328">Glycosyltransferase</keyword>
<sequence length="303" mass="33757">MSSHVGRNSARSAGSAESISVVIAAFHALPLLDEQLHALAGQDFDGRFEVVISDNAGESALRTHVEGHPLRDQLTLRWVDSSSVPGTSSARNVGTRASRYPFVAYCDQDDRVHPGWLTAMASASASFDLVGGPLEKHTLNDPVVARWRALPEPDELQVLGRFLPITFGCNLGIWREVFDDIGGWDESYPAAGSDVEFCWRAQIKGYTLGNSPEAIVAYRFRTGMRESWRQVVSYAEEEARVARQYDAPGRAWYWPLVHAGVVVALLPVWPWAWSRSRRGEWVWTTGNLVGRIKGSIKYRIVYL</sequence>
<dbReference type="InterPro" id="IPR029044">
    <property type="entry name" value="Nucleotide-diphossugar_trans"/>
</dbReference>
<dbReference type="Pfam" id="PF00535">
    <property type="entry name" value="Glycos_transf_2"/>
    <property type="match status" value="1"/>
</dbReference>
<dbReference type="CDD" id="cd00761">
    <property type="entry name" value="Glyco_tranf_GTA_type"/>
    <property type="match status" value="1"/>
</dbReference>
<comment type="pathway">
    <text evidence="1">Cell wall biogenesis; cell wall polysaccharide biosynthesis.</text>
</comment>
<protein>
    <submittedName>
        <fullName evidence="6">GT2 family glycosyltransferase</fullName>
    </submittedName>
</protein>
<dbReference type="GO" id="GO:0016757">
    <property type="term" value="F:glycosyltransferase activity"/>
    <property type="evidence" value="ECO:0007669"/>
    <property type="project" value="UniProtKB-KW"/>
</dbReference>
<name>A0A652YLQ9_NOCGL</name>
<evidence type="ECO:0000256" key="3">
    <source>
        <dbReference type="ARBA" id="ARBA00022676"/>
    </source>
</evidence>
<evidence type="ECO:0000256" key="1">
    <source>
        <dbReference type="ARBA" id="ARBA00004776"/>
    </source>
</evidence>
<gene>
    <name evidence="6" type="ORF">FNL38_106215</name>
</gene>
<dbReference type="PANTHER" id="PTHR43179">
    <property type="entry name" value="RHAMNOSYLTRANSFERASE WBBL"/>
    <property type="match status" value="1"/>
</dbReference>
<dbReference type="AlphaFoldDB" id="A0A652YLQ9"/>
<evidence type="ECO:0000313" key="6">
    <source>
        <dbReference type="EMBL" id="TYQ02395.1"/>
    </source>
</evidence>
<dbReference type="PANTHER" id="PTHR43179:SF12">
    <property type="entry name" value="GALACTOFURANOSYLTRANSFERASE GLFT2"/>
    <property type="match status" value="1"/>
</dbReference>
<feature type="domain" description="Glycosyltransferase 2-like" evidence="5">
    <location>
        <begin position="20"/>
        <end position="181"/>
    </location>
</feature>
<dbReference type="Gene3D" id="3.90.550.10">
    <property type="entry name" value="Spore Coat Polysaccharide Biosynthesis Protein SpsA, Chain A"/>
    <property type="match status" value="1"/>
</dbReference>
<evidence type="ECO:0000256" key="2">
    <source>
        <dbReference type="ARBA" id="ARBA00006739"/>
    </source>
</evidence>
<accession>A0A652YLQ9</accession>
<dbReference type="SUPFAM" id="SSF53448">
    <property type="entry name" value="Nucleotide-diphospho-sugar transferases"/>
    <property type="match status" value="1"/>
</dbReference>
<proteinExistence type="inferred from homology"/>
<evidence type="ECO:0000259" key="5">
    <source>
        <dbReference type="Pfam" id="PF00535"/>
    </source>
</evidence>
<comment type="caution">
    <text evidence="6">The sequence shown here is derived from an EMBL/GenBank/DDBJ whole genome shotgun (WGS) entry which is preliminary data.</text>
</comment>
<dbReference type="EMBL" id="VNIQ01000006">
    <property type="protein sequence ID" value="TYQ02395.1"/>
    <property type="molecule type" value="Genomic_DNA"/>
</dbReference>